<dbReference type="InterPro" id="IPR029058">
    <property type="entry name" value="AB_hydrolase_fold"/>
</dbReference>
<keyword evidence="3 4" id="KW-0443">Lipid metabolism</keyword>
<dbReference type="InterPro" id="IPR016715">
    <property type="entry name" value="PAF_acetylhydro_eukaryote"/>
</dbReference>
<keyword evidence="7" id="KW-1185">Reference proteome</keyword>
<dbReference type="Pfam" id="PF03403">
    <property type="entry name" value="PAF-AH_p_II"/>
    <property type="match status" value="1"/>
</dbReference>
<comment type="similarity">
    <text evidence="4">Belongs to the serine esterase family.</text>
</comment>
<accession>A0AAD4F004</accession>
<feature type="compositionally biased region" description="Basic and acidic residues" evidence="5">
    <location>
        <begin position="530"/>
        <end position="541"/>
    </location>
</feature>
<dbReference type="SUPFAM" id="SSF53474">
    <property type="entry name" value="alpha/beta-Hydrolases"/>
    <property type="match status" value="1"/>
</dbReference>
<dbReference type="Gene3D" id="3.40.50.1820">
    <property type="entry name" value="alpha/beta hydrolase"/>
    <property type="match status" value="1"/>
</dbReference>
<evidence type="ECO:0000256" key="3">
    <source>
        <dbReference type="ARBA" id="ARBA00023098"/>
    </source>
</evidence>
<evidence type="ECO:0000313" key="6">
    <source>
        <dbReference type="EMBL" id="KAG7288907.1"/>
    </source>
</evidence>
<organism evidence="6 7">
    <name type="scientific">Staphylotrichum longicolle</name>
    <dbReference type="NCBI Taxonomy" id="669026"/>
    <lineage>
        <taxon>Eukaryota</taxon>
        <taxon>Fungi</taxon>
        <taxon>Dikarya</taxon>
        <taxon>Ascomycota</taxon>
        <taxon>Pezizomycotina</taxon>
        <taxon>Sordariomycetes</taxon>
        <taxon>Sordariomycetidae</taxon>
        <taxon>Sordariales</taxon>
        <taxon>Chaetomiaceae</taxon>
        <taxon>Staphylotrichum</taxon>
    </lineage>
</organism>
<dbReference type="PANTHER" id="PTHR10272">
    <property type="entry name" value="PLATELET-ACTIVATING FACTOR ACETYLHYDROLASE"/>
    <property type="match status" value="1"/>
</dbReference>
<dbReference type="GO" id="GO:0016042">
    <property type="term" value="P:lipid catabolic process"/>
    <property type="evidence" value="ECO:0007669"/>
    <property type="project" value="UniProtKB-KW"/>
</dbReference>
<dbReference type="GO" id="GO:0003847">
    <property type="term" value="F:1-alkyl-2-acetylglycerophosphocholine esterase activity"/>
    <property type="evidence" value="ECO:0007669"/>
    <property type="project" value="UniProtKB-UniRule"/>
</dbReference>
<dbReference type="EC" id="3.1.1.47" evidence="4"/>
<dbReference type="Proteomes" id="UP001197093">
    <property type="component" value="Unassembled WGS sequence"/>
</dbReference>
<proteinExistence type="inferred from homology"/>
<comment type="catalytic activity">
    <reaction evidence="4">
        <text>a 1-O-alkyl-2-acetyl-sn-glycero-3-phosphocholine + H2O = a 1-O-alkyl-sn-glycero-3-phosphocholine + acetate + H(+)</text>
        <dbReference type="Rhea" id="RHEA:17777"/>
        <dbReference type="ChEBI" id="CHEBI:15377"/>
        <dbReference type="ChEBI" id="CHEBI:15378"/>
        <dbReference type="ChEBI" id="CHEBI:30089"/>
        <dbReference type="ChEBI" id="CHEBI:30909"/>
        <dbReference type="ChEBI" id="CHEBI:36707"/>
        <dbReference type="EC" id="3.1.1.47"/>
    </reaction>
</comment>
<evidence type="ECO:0000256" key="5">
    <source>
        <dbReference type="SAM" id="MobiDB-lite"/>
    </source>
</evidence>
<evidence type="ECO:0000313" key="7">
    <source>
        <dbReference type="Proteomes" id="UP001197093"/>
    </source>
</evidence>
<comment type="caution">
    <text evidence="6">The sequence shown here is derived from an EMBL/GenBank/DDBJ whole genome shotgun (WGS) entry which is preliminary data.</text>
</comment>
<evidence type="ECO:0000256" key="2">
    <source>
        <dbReference type="ARBA" id="ARBA00022963"/>
    </source>
</evidence>
<feature type="region of interest" description="Disordered" evidence="5">
    <location>
        <begin position="526"/>
        <end position="553"/>
    </location>
</feature>
<dbReference type="PIRSF" id="PIRSF018169">
    <property type="entry name" value="PAF_acetylhydrolase"/>
    <property type="match status" value="1"/>
</dbReference>
<dbReference type="EMBL" id="JAHCVI010000002">
    <property type="protein sequence ID" value="KAG7288907.1"/>
    <property type="molecule type" value="Genomic_DNA"/>
</dbReference>
<keyword evidence="1 4" id="KW-0378">Hydrolase</keyword>
<keyword evidence="2 4" id="KW-0442">Lipid degradation</keyword>
<sequence length="576" mass="62816">MASFASSLSPIPSFPEYTGPFKVGTVDVEIPVSELVSPSPAPDGATDIPTVLFRIFYPAVPESRGKRVSWLPAPQRLHIAAYAQFLGAGSTLASILSFLPRHLHWTSIPAYKNATLLPPPPDRPRSRWPTMVFSHGLGGNRNAYSHLAGSMASYGVVVICPEHRDGSAALTVVRDPKSQNHKSTRHVVPYVRIPHDQNHETWEARNKQIRIRLWELGLIFDAVSALDRGDSRTIASNLNHSTPKTALAQFANALDILEPGRVLFSGHSFGAVTIVQLLKSTFYASTPSLSAMANPLFTPAPSSALARQITAHNPTILLDMWCFPLHSASTAALYNLPLPCYSSPSAPGGAALLAVESAAFFKWTEHLHAKARILSPDPASLTGRGNQGVVTGSLFEHGGTGDGSGAASWEKPRFFYVASSAHLNQSDFGVLFPWLTRRVFKSDRPERVLRLNARAQLQFLRENGVVVEGTARGDLVEGGGDAVDDGKGREEWVEEDGVILEGERGKGKVEAWVWIDVVGLGAKAGPTELEMQKGEESRKEEAEEGEKEMQGRLSRRWRAWRRGLPRGLRGKWSGID</sequence>
<dbReference type="PANTHER" id="PTHR10272:SF7">
    <property type="entry name" value="PHOSPHOLIPASE-RELATED"/>
    <property type="match status" value="1"/>
</dbReference>
<evidence type="ECO:0000256" key="4">
    <source>
        <dbReference type="PIRNR" id="PIRNR018169"/>
    </source>
</evidence>
<protein>
    <recommendedName>
        <fullName evidence="4">Putative phospholipase</fullName>
        <ecNumber evidence="4">3.1.1.47</ecNumber>
    </recommendedName>
</protein>
<evidence type="ECO:0000256" key="1">
    <source>
        <dbReference type="ARBA" id="ARBA00022801"/>
    </source>
</evidence>
<dbReference type="AlphaFoldDB" id="A0AAD4F004"/>
<gene>
    <name evidence="6" type="ORF">NEMBOFW57_005267</name>
</gene>
<name>A0AAD4F004_9PEZI</name>
<reference evidence="6" key="1">
    <citation type="submission" date="2023-02" db="EMBL/GenBank/DDBJ databases">
        <authorList>
            <person name="Palmer J.M."/>
        </authorList>
    </citation>
    <scope>NUCLEOTIDE SEQUENCE</scope>
    <source>
        <strain evidence="6">FW57</strain>
    </source>
</reference>